<dbReference type="InterPro" id="IPR021190">
    <property type="entry name" value="Pept_M10A"/>
</dbReference>
<protein>
    <submittedName>
        <fullName evidence="9">Metalloendoproteinase 4-MMP-like</fullName>
    </submittedName>
</protein>
<feature type="binding site" evidence="6">
    <location>
        <position position="69"/>
    </location>
    <ligand>
        <name>Ca(2+)</name>
        <dbReference type="ChEBI" id="CHEBI:29108"/>
        <label>2</label>
    </ligand>
</feature>
<accession>A0AB40B3U0</accession>
<feature type="binding site" evidence="6">
    <location>
        <position position="125"/>
    </location>
    <ligand>
        <name>Zn(2+)</name>
        <dbReference type="ChEBI" id="CHEBI:29105"/>
        <label>2</label>
        <note>catalytic</note>
    </ligand>
</feature>
<dbReference type="SUPFAM" id="SSF55486">
    <property type="entry name" value="Metalloproteases ('zincins'), catalytic domain"/>
    <property type="match status" value="1"/>
</dbReference>
<sequence>MAIGISTVPGELQWQRPLPMKLTYHISKIHTIKSIPSDEISAVFQRSFNRWSQVIPVEFIETEEYKLADINIGFYHPWDDWKSIAYTVYNPKKEIRFRARLNWTVNIRGDDLTSRSFDLEAVAVHEIGHVLGLYHSLNEDSVMYKNSLGVMDLSVEDVENVQALYKSQRFASPSLLSWLKNNGVYVAVVE</sequence>
<organism evidence="8 9">
    <name type="scientific">Dioscorea cayennensis subsp. rotundata</name>
    <name type="common">White Guinea yam</name>
    <name type="synonym">Dioscorea rotundata</name>
    <dbReference type="NCBI Taxonomy" id="55577"/>
    <lineage>
        <taxon>Eukaryota</taxon>
        <taxon>Viridiplantae</taxon>
        <taxon>Streptophyta</taxon>
        <taxon>Embryophyta</taxon>
        <taxon>Tracheophyta</taxon>
        <taxon>Spermatophyta</taxon>
        <taxon>Magnoliopsida</taxon>
        <taxon>Liliopsida</taxon>
        <taxon>Dioscoreales</taxon>
        <taxon>Dioscoreaceae</taxon>
        <taxon>Dioscorea</taxon>
    </lineage>
</organism>
<evidence type="ECO:0000259" key="7">
    <source>
        <dbReference type="SMART" id="SM00235"/>
    </source>
</evidence>
<name>A0AB40B3U0_DIOCR</name>
<feature type="binding site" evidence="6">
    <location>
        <position position="143"/>
    </location>
    <ligand>
        <name>Zn(2+)</name>
        <dbReference type="ChEBI" id="CHEBI:29105"/>
        <label>2</label>
        <note>catalytic</note>
    </ligand>
</feature>
<feature type="binding site" evidence="6">
    <location>
        <position position="129"/>
    </location>
    <ligand>
        <name>Zn(2+)</name>
        <dbReference type="ChEBI" id="CHEBI:29105"/>
        <label>2</label>
        <note>catalytic</note>
    </ligand>
</feature>
<evidence type="ECO:0000313" key="9">
    <source>
        <dbReference type="RefSeq" id="XP_039121291.1"/>
    </source>
</evidence>
<dbReference type="GO" id="GO:0008270">
    <property type="term" value="F:zinc ion binding"/>
    <property type="evidence" value="ECO:0007669"/>
    <property type="project" value="InterPro"/>
</dbReference>
<dbReference type="PANTHER" id="PTHR10201">
    <property type="entry name" value="MATRIX METALLOPROTEINASE"/>
    <property type="match status" value="1"/>
</dbReference>
<dbReference type="RefSeq" id="XP_039121291.1">
    <property type="nucleotide sequence ID" value="XM_039265357.1"/>
</dbReference>
<comment type="cofactor">
    <cofactor evidence="6">
        <name>Ca(2+)</name>
        <dbReference type="ChEBI" id="CHEBI:29108"/>
    </cofactor>
    <text evidence="6">Can bind about 5 Ca(2+) ions per subunit.</text>
</comment>
<dbReference type="InterPro" id="IPR024079">
    <property type="entry name" value="MetalloPept_cat_dom_sf"/>
</dbReference>
<dbReference type="GeneID" id="120258020"/>
<comment type="cofactor">
    <cofactor evidence="6">
        <name>Zn(2+)</name>
        <dbReference type="ChEBI" id="CHEBI:29105"/>
    </cofactor>
    <text evidence="6">Binds 2 Zn(2+) ions per subunit.</text>
</comment>
<keyword evidence="6" id="KW-0106">Calcium</keyword>
<evidence type="ECO:0000256" key="1">
    <source>
        <dbReference type="ARBA" id="ARBA00022670"/>
    </source>
</evidence>
<evidence type="ECO:0000256" key="4">
    <source>
        <dbReference type="ARBA" id="ARBA00022833"/>
    </source>
</evidence>
<dbReference type="GO" id="GO:0030574">
    <property type="term" value="P:collagen catabolic process"/>
    <property type="evidence" value="ECO:0007669"/>
    <property type="project" value="TreeGrafter"/>
</dbReference>
<evidence type="ECO:0000256" key="5">
    <source>
        <dbReference type="PIRSR" id="PIRSR621190-1"/>
    </source>
</evidence>
<dbReference type="SMART" id="SM00235">
    <property type="entry name" value="ZnMc"/>
    <property type="match status" value="1"/>
</dbReference>
<dbReference type="AlphaFoldDB" id="A0AB40B3U0"/>
<feature type="active site" evidence="5">
    <location>
        <position position="126"/>
    </location>
</feature>
<keyword evidence="2 6" id="KW-0479">Metal-binding</keyword>
<keyword evidence="1" id="KW-0645">Protease</keyword>
<keyword evidence="4 6" id="KW-0862">Zinc</keyword>
<reference evidence="9" key="1">
    <citation type="submission" date="2025-08" db="UniProtKB">
        <authorList>
            <consortium name="RefSeq"/>
        </authorList>
    </citation>
    <scope>IDENTIFICATION</scope>
</reference>
<gene>
    <name evidence="9" type="primary">LOC120258020</name>
</gene>
<dbReference type="Proteomes" id="UP001515500">
    <property type="component" value="Chromosome 4"/>
</dbReference>
<dbReference type="Gene3D" id="3.40.390.10">
    <property type="entry name" value="Collagenase (Catalytic Domain)"/>
    <property type="match status" value="1"/>
</dbReference>
<evidence type="ECO:0000313" key="8">
    <source>
        <dbReference type="Proteomes" id="UP001515500"/>
    </source>
</evidence>
<dbReference type="PRINTS" id="PR00138">
    <property type="entry name" value="MATRIXIN"/>
</dbReference>
<evidence type="ECO:0000256" key="6">
    <source>
        <dbReference type="PIRSR" id="PIRSR621190-2"/>
    </source>
</evidence>
<dbReference type="InterPro" id="IPR006026">
    <property type="entry name" value="Peptidase_Metallo"/>
</dbReference>
<dbReference type="InterPro" id="IPR001818">
    <property type="entry name" value="Pept_M10_metallopeptidase"/>
</dbReference>
<feature type="binding site" evidence="6">
    <location>
        <position position="79"/>
    </location>
    <ligand>
        <name>Ca(2+)</name>
        <dbReference type="ChEBI" id="CHEBI:29108"/>
        <label>3</label>
    </ligand>
</feature>
<evidence type="ECO:0000256" key="2">
    <source>
        <dbReference type="ARBA" id="ARBA00022723"/>
    </source>
</evidence>
<dbReference type="GO" id="GO:0031012">
    <property type="term" value="C:extracellular matrix"/>
    <property type="evidence" value="ECO:0007669"/>
    <property type="project" value="InterPro"/>
</dbReference>
<dbReference type="PANTHER" id="PTHR10201:SF321">
    <property type="entry name" value="METALLOENDOPROTEINASE 4-MMP"/>
    <property type="match status" value="1"/>
</dbReference>
<feature type="domain" description="Peptidase metallopeptidase" evidence="7">
    <location>
        <begin position="10"/>
        <end position="167"/>
    </location>
</feature>
<evidence type="ECO:0000256" key="3">
    <source>
        <dbReference type="ARBA" id="ARBA00022801"/>
    </source>
</evidence>
<keyword evidence="3" id="KW-0378">Hydrolase</keyword>
<proteinExistence type="predicted"/>
<keyword evidence="8" id="KW-1185">Reference proteome</keyword>
<dbReference type="GO" id="GO:0006508">
    <property type="term" value="P:proteolysis"/>
    <property type="evidence" value="ECO:0007669"/>
    <property type="project" value="UniProtKB-KW"/>
</dbReference>
<feature type="binding site" evidence="6">
    <location>
        <position position="135"/>
    </location>
    <ligand>
        <name>Zn(2+)</name>
        <dbReference type="ChEBI" id="CHEBI:29105"/>
        <label>2</label>
        <note>catalytic</note>
    </ligand>
</feature>
<dbReference type="GO" id="GO:0030198">
    <property type="term" value="P:extracellular matrix organization"/>
    <property type="evidence" value="ECO:0007669"/>
    <property type="project" value="TreeGrafter"/>
</dbReference>
<dbReference type="GO" id="GO:0004222">
    <property type="term" value="F:metalloendopeptidase activity"/>
    <property type="evidence" value="ECO:0007669"/>
    <property type="project" value="InterPro"/>
</dbReference>
<dbReference type="Pfam" id="PF00413">
    <property type="entry name" value="Peptidase_M10"/>
    <property type="match status" value="1"/>
</dbReference>